<sequence>MFCRNQTTRATVARGSALEMEIRRGKFRRSVFLDTAQGLRLSSGSVSGPLGAAGELPCGISMKRLPRVKAPSLPRAKGHRVVLV</sequence>
<name>A0A4Z2G9L5_9TELE</name>
<dbReference type="OrthoDB" id="9908528at2759"/>
<dbReference type="AlphaFoldDB" id="A0A4Z2G9L5"/>
<evidence type="ECO:0000313" key="1">
    <source>
        <dbReference type="EMBL" id="TNN50246.1"/>
    </source>
</evidence>
<proteinExistence type="predicted"/>
<organism evidence="1 2">
    <name type="scientific">Liparis tanakae</name>
    <name type="common">Tanaka's snailfish</name>
    <dbReference type="NCBI Taxonomy" id="230148"/>
    <lineage>
        <taxon>Eukaryota</taxon>
        <taxon>Metazoa</taxon>
        <taxon>Chordata</taxon>
        <taxon>Craniata</taxon>
        <taxon>Vertebrata</taxon>
        <taxon>Euteleostomi</taxon>
        <taxon>Actinopterygii</taxon>
        <taxon>Neopterygii</taxon>
        <taxon>Teleostei</taxon>
        <taxon>Neoteleostei</taxon>
        <taxon>Acanthomorphata</taxon>
        <taxon>Eupercaria</taxon>
        <taxon>Perciformes</taxon>
        <taxon>Cottioidei</taxon>
        <taxon>Cottales</taxon>
        <taxon>Liparidae</taxon>
        <taxon>Liparis</taxon>
    </lineage>
</organism>
<gene>
    <name evidence="1" type="primary">RTKN_0</name>
    <name evidence="1" type="ORF">EYF80_039531</name>
</gene>
<dbReference type="EMBL" id="SRLO01000625">
    <property type="protein sequence ID" value="TNN50246.1"/>
    <property type="molecule type" value="Genomic_DNA"/>
</dbReference>
<evidence type="ECO:0000313" key="2">
    <source>
        <dbReference type="Proteomes" id="UP000314294"/>
    </source>
</evidence>
<protein>
    <submittedName>
        <fullName evidence="1">Rhotekin</fullName>
    </submittedName>
</protein>
<accession>A0A4Z2G9L5</accession>
<comment type="caution">
    <text evidence="1">The sequence shown here is derived from an EMBL/GenBank/DDBJ whole genome shotgun (WGS) entry which is preliminary data.</text>
</comment>
<keyword evidence="2" id="KW-1185">Reference proteome</keyword>
<reference evidence="1 2" key="1">
    <citation type="submission" date="2019-03" db="EMBL/GenBank/DDBJ databases">
        <title>First draft genome of Liparis tanakae, snailfish: a comprehensive survey of snailfish specific genes.</title>
        <authorList>
            <person name="Kim W."/>
            <person name="Song I."/>
            <person name="Jeong J.-H."/>
            <person name="Kim D."/>
            <person name="Kim S."/>
            <person name="Ryu S."/>
            <person name="Song J.Y."/>
            <person name="Lee S.K."/>
        </authorList>
    </citation>
    <scope>NUCLEOTIDE SEQUENCE [LARGE SCALE GENOMIC DNA]</scope>
    <source>
        <tissue evidence="1">Muscle</tissue>
    </source>
</reference>
<dbReference type="Proteomes" id="UP000314294">
    <property type="component" value="Unassembled WGS sequence"/>
</dbReference>